<evidence type="ECO:0000256" key="1">
    <source>
        <dbReference type="SAM" id="SignalP"/>
    </source>
</evidence>
<keyword evidence="3" id="KW-1185">Reference proteome</keyword>
<comment type="caution">
    <text evidence="2">The sequence shown here is derived from an EMBL/GenBank/DDBJ whole genome shotgun (WGS) entry which is preliminary data.</text>
</comment>
<evidence type="ECO:0008006" key="4">
    <source>
        <dbReference type="Google" id="ProtNLM"/>
    </source>
</evidence>
<feature type="signal peptide" evidence="1">
    <location>
        <begin position="1"/>
        <end position="20"/>
    </location>
</feature>
<accession>A0A1Y1Z683</accession>
<protein>
    <recommendedName>
        <fullName evidence="4">Beta/gamma crystallin 'Greek key' domain-containing protein</fullName>
    </recommendedName>
</protein>
<name>A0A1Y1Z683_9PLEO</name>
<organism evidence="2 3">
    <name type="scientific">Clohesyomyces aquaticus</name>
    <dbReference type="NCBI Taxonomy" id="1231657"/>
    <lineage>
        <taxon>Eukaryota</taxon>
        <taxon>Fungi</taxon>
        <taxon>Dikarya</taxon>
        <taxon>Ascomycota</taxon>
        <taxon>Pezizomycotina</taxon>
        <taxon>Dothideomycetes</taxon>
        <taxon>Pleosporomycetidae</taxon>
        <taxon>Pleosporales</taxon>
        <taxon>Lindgomycetaceae</taxon>
        <taxon>Clohesyomyces</taxon>
    </lineage>
</organism>
<evidence type="ECO:0000313" key="3">
    <source>
        <dbReference type="Proteomes" id="UP000193144"/>
    </source>
</evidence>
<dbReference type="Proteomes" id="UP000193144">
    <property type="component" value="Unassembled WGS sequence"/>
</dbReference>
<sequence>MLPTALLTCLAFVWFGVVGANNANDVIRVFLFAAPAFFQASEVDAPNGVCVSLMNNLIDGRTSSILIGGPDIPTVWKRKDDWKCTFFDNYECESGADRNLTFTDGVNSLGGIGWQTKIHGVKCELD</sequence>
<feature type="chain" id="PRO_5010986511" description="Beta/gamma crystallin 'Greek key' domain-containing protein" evidence="1">
    <location>
        <begin position="21"/>
        <end position="126"/>
    </location>
</feature>
<dbReference type="EMBL" id="MCFA01000122">
    <property type="protein sequence ID" value="ORY05812.1"/>
    <property type="molecule type" value="Genomic_DNA"/>
</dbReference>
<keyword evidence="1" id="KW-0732">Signal</keyword>
<reference evidence="2 3" key="1">
    <citation type="submission" date="2016-07" db="EMBL/GenBank/DDBJ databases">
        <title>Pervasive Adenine N6-methylation of Active Genes in Fungi.</title>
        <authorList>
            <consortium name="DOE Joint Genome Institute"/>
            <person name="Mondo S.J."/>
            <person name="Dannebaum R.O."/>
            <person name="Kuo R.C."/>
            <person name="Labutti K."/>
            <person name="Haridas S."/>
            <person name="Kuo A."/>
            <person name="Salamov A."/>
            <person name="Ahrendt S.R."/>
            <person name="Lipzen A."/>
            <person name="Sullivan W."/>
            <person name="Andreopoulos W.B."/>
            <person name="Clum A."/>
            <person name="Lindquist E."/>
            <person name="Daum C."/>
            <person name="Ramamoorthy G.K."/>
            <person name="Gryganskyi A."/>
            <person name="Culley D."/>
            <person name="Magnuson J.K."/>
            <person name="James T.Y."/>
            <person name="O'Malley M.A."/>
            <person name="Stajich J.E."/>
            <person name="Spatafora J.W."/>
            <person name="Visel A."/>
            <person name="Grigoriev I.V."/>
        </authorList>
    </citation>
    <scope>NUCLEOTIDE SEQUENCE [LARGE SCALE GENOMIC DNA]</scope>
    <source>
        <strain evidence="2 3">CBS 115471</strain>
    </source>
</reference>
<dbReference type="AlphaFoldDB" id="A0A1Y1Z683"/>
<dbReference type="OrthoDB" id="3774233at2759"/>
<evidence type="ECO:0000313" key="2">
    <source>
        <dbReference type="EMBL" id="ORY05812.1"/>
    </source>
</evidence>
<gene>
    <name evidence="2" type="ORF">BCR34DRAFT_42653</name>
</gene>
<proteinExistence type="predicted"/>